<reference evidence="14" key="1">
    <citation type="submission" date="2018-12" db="EMBL/GenBank/DDBJ databases">
        <title>Dusodibacter welbiota gen. nov., sp. nov., isolated from human faeces and emended description of the Oscillibacter genus.</title>
        <authorList>
            <person name="Le Roy T."/>
            <person name="Van der Smissen P."/>
            <person name="Delzenne N."/>
            <person name="Muccioli G."/>
            <person name="Collet J.F."/>
            <person name="Cani P.D."/>
        </authorList>
    </citation>
    <scope>NUCLEOTIDE SEQUENCE [LARGE SCALE GENOMIC DNA]</scope>
    <source>
        <strain evidence="14">J115</strain>
    </source>
</reference>
<dbReference type="Gene3D" id="3.10.520.10">
    <property type="entry name" value="ApbE-like domains"/>
    <property type="match status" value="1"/>
</dbReference>
<evidence type="ECO:0000256" key="6">
    <source>
        <dbReference type="ARBA" id="ARBA00022827"/>
    </source>
</evidence>
<sequence>MRLRLLSLLLPCLLLTACAAPEEVETRPKQYQATFLDVFDTVTTVMGYAESQEVFTETAEMAHDLLLEYHQLYDIYNDYEGIHNLKTVNDQAGIAPVTVDARILDLLLLCRDLYADSGGKVNAAMGSVLLLWHEAREASVNDPEHAYLPEEDAIQAALEHTSFDNVVLDEAASTVYLTDPAQRLDVGAVAKGYAAGAVAAALPTGMVLSLGGNVCVTGPKPDGSPWVIGVQNPDGDDTEYVQRLDITSGAVVTSGDYQRYYTVDGVAYHHIIDPDTGWPARHYRSVTVICADSGLADALSTAAFIMDEESGRILLETYGAEALWVYADGSASWTGGCDAYFHS</sequence>
<keyword evidence="14" id="KW-1185">Reference proteome</keyword>
<evidence type="ECO:0000313" key="14">
    <source>
        <dbReference type="Proteomes" id="UP000298642"/>
    </source>
</evidence>
<dbReference type="KEGG" id="obj:EIO64_06945"/>
<gene>
    <name evidence="13" type="ORF">EIO64_06945</name>
</gene>
<keyword evidence="6 10" id="KW-0274">FAD</keyword>
<feature type="signal peptide" evidence="12">
    <location>
        <begin position="1"/>
        <end position="19"/>
    </location>
</feature>
<keyword evidence="5 10" id="KW-0479">Metal-binding</keyword>
<dbReference type="GO" id="GO:0046872">
    <property type="term" value="F:metal ion binding"/>
    <property type="evidence" value="ECO:0007669"/>
    <property type="project" value="UniProtKB-UniRule"/>
</dbReference>
<protein>
    <recommendedName>
        <fullName evidence="2 10">FAD:protein FMN transferase</fullName>
        <ecNumber evidence="1 10">2.7.1.180</ecNumber>
    </recommendedName>
    <alternativeName>
        <fullName evidence="8 10">Flavin transferase</fullName>
    </alternativeName>
</protein>
<keyword evidence="4 10" id="KW-0808">Transferase</keyword>
<feature type="chain" id="PRO_5020857044" description="FAD:protein FMN transferase" evidence="12">
    <location>
        <begin position="20"/>
        <end position="343"/>
    </location>
</feature>
<accession>A0A4D7ANH0</accession>
<dbReference type="PANTHER" id="PTHR30040">
    <property type="entry name" value="THIAMINE BIOSYNTHESIS LIPOPROTEIN APBE"/>
    <property type="match status" value="1"/>
</dbReference>
<feature type="binding site" evidence="11">
    <location>
        <position position="301"/>
    </location>
    <ligand>
        <name>Mg(2+)</name>
        <dbReference type="ChEBI" id="CHEBI:18420"/>
    </ligand>
</feature>
<comment type="function">
    <text evidence="12">Flavin transferase that catalyzes the transfer of the FMN moiety of FAD and its covalent binding to the hydroxyl group of a threonine residue in a target flavoprotein.</text>
</comment>
<evidence type="ECO:0000256" key="12">
    <source>
        <dbReference type="RuleBase" id="RU363002"/>
    </source>
</evidence>
<dbReference type="EMBL" id="CP034413">
    <property type="protein sequence ID" value="QCI58995.1"/>
    <property type="molecule type" value="Genomic_DNA"/>
</dbReference>
<dbReference type="RefSeq" id="WP_136891064.1">
    <property type="nucleotide sequence ID" value="NZ_CP034413.3"/>
</dbReference>
<dbReference type="SUPFAM" id="SSF143631">
    <property type="entry name" value="ApbE-like"/>
    <property type="match status" value="1"/>
</dbReference>
<comment type="cofactor">
    <cofactor evidence="11">
        <name>Mg(2+)</name>
        <dbReference type="ChEBI" id="CHEBI:18420"/>
    </cofactor>
    <cofactor evidence="11">
        <name>Mn(2+)</name>
        <dbReference type="ChEBI" id="CHEBI:29035"/>
    </cofactor>
    <text evidence="11">Magnesium. Can also use manganese.</text>
</comment>
<dbReference type="PIRSF" id="PIRSF006268">
    <property type="entry name" value="ApbE"/>
    <property type="match status" value="1"/>
</dbReference>
<comment type="similarity">
    <text evidence="10 12">Belongs to the ApbE family.</text>
</comment>
<name>A0A4D7ANH0_9FIRM</name>
<evidence type="ECO:0000256" key="9">
    <source>
        <dbReference type="ARBA" id="ARBA00048540"/>
    </source>
</evidence>
<dbReference type="PANTHER" id="PTHR30040:SF2">
    <property type="entry name" value="FAD:PROTEIN FMN TRANSFERASE"/>
    <property type="match status" value="1"/>
</dbReference>
<dbReference type="AlphaFoldDB" id="A0A4D7ANH0"/>
<dbReference type="InterPro" id="IPR024932">
    <property type="entry name" value="ApbE"/>
</dbReference>
<keyword evidence="12" id="KW-1003">Cell membrane</keyword>
<dbReference type="InterPro" id="IPR003374">
    <property type="entry name" value="ApbE-like_sf"/>
</dbReference>
<evidence type="ECO:0000256" key="11">
    <source>
        <dbReference type="PIRSR" id="PIRSR006268-2"/>
    </source>
</evidence>
<keyword evidence="12" id="KW-0732">Signal</keyword>
<proteinExistence type="inferred from homology"/>
<keyword evidence="7 10" id="KW-0460">Magnesium</keyword>
<dbReference type="GO" id="GO:0005886">
    <property type="term" value="C:plasma membrane"/>
    <property type="evidence" value="ECO:0007669"/>
    <property type="project" value="UniProtKB-SubCell"/>
</dbReference>
<feature type="binding site" evidence="11">
    <location>
        <position position="297"/>
    </location>
    <ligand>
        <name>Mg(2+)</name>
        <dbReference type="ChEBI" id="CHEBI:18420"/>
    </ligand>
</feature>
<evidence type="ECO:0000256" key="5">
    <source>
        <dbReference type="ARBA" id="ARBA00022723"/>
    </source>
</evidence>
<dbReference type="Proteomes" id="UP000298642">
    <property type="component" value="Chromosome"/>
</dbReference>
<dbReference type="PROSITE" id="PS51257">
    <property type="entry name" value="PROKAR_LIPOPROTEIN"/>
    <property type="match status" value="1"/>
</dbReference>
<comment type="subcellular location">
    <subcellularLocation>
        <location evidence="12">Cell inner membrane</location>
        <topology evidence="12">Lipid-anchor</topology>
        <orientation evidence="12">Periplasmic side</orientation>
    </subcellularLocation>
</comment>
<evidence type="ECO:0000313" key="13">
    <source>
        <dbReference type="EMBL" id="QCI58995.1"/>
    </source>
</evidence>
<dbReference type="EC" id="2.7.1.180" evidence="1 10"/>
<evidence type="ECO:0000256" key="3">
    <source>
        <dbReference type="ARBA" id="ARBA00022630"/>
    </source>
</evidence>
<keyword evidence="12" id="KW-0449">Lipoprotein</keyword>
<dbReference type="Pfam" id="PF02424">
    <property type="entry name" value="ApbE"/>
    <property type="match status" value="1"/>
</dbReference>
<evidence type="ECO:0000256" key="10">
    <source>
        <dbReference type="PIRNR" id="PIRNR006268"/>
    </source>
</evidence>
<feature type="binding site" evidence="11">
    <location>
        <position position="188"/>
    </location>
    <ligand>
        <name>Mg(2+)</name>
        <dbReference type="ChEBI" id="CHEBI:18420"/>
    </ligand>
</feature>
<dbReference type="GeneID" id="89523391"/>
<evidence type="ECO:0000256" key="7">
    <source>
        <dbReference type="ARBA" id="ARBA00022842"/>
    </source>
</evidence>
<comment type="catalytic activity">
    <reaction evidence="9 10 12">
        <text>L-threonyl-[protein] + FAD = FMN-L-threonyl-[protein] + AMP + H(+)</text>
        <dbReference type="Rhea" id="RHEA:36847"/>
        <dbReference type="Rhea" id="RHEA-COMP:11060"/>
        <dbReference type="Rhea" id="RHEA-COMP:11061"/>
        <dbReference type="ChEBI" id="CHEBI:15378"/>
        <dbReference type="ChEBI" id="CHEBI:30013"/>
        <dbReference type="ChEBI" id="CHEBI:57692"/>
        <dbReference type="ChEBI" id="CHEBI:74257"/>
        <dbReference type="ChEBI" id="CHEBI:456215"/>
        <dbReference type="EC" id="2.7.1.180"/>
    </reaction>
</comment>
<evidence type="ECO:0000256" key="4">
    <source>
        <dbReference type="ARBA" id="ARBA00022679"/>
    </source>
</evidence>
<evidence type="ECO:0000256" key="2">
    <source>
        <dbReference type="ARBA" id="ARBA00016337"/>
    </source>
</evidence>
<keyword evidence="12" id="KW-0472">Membrane</keyword>
<dbReference type="GO" id="GO:0016740">
    <property type="term" value="F:transferase activity"/>
    <property type="evidence" value="ECO:0007669"/>
    <property type="project" value="UniProtKB-UniRule"/>
</dbReference>
<keyword evidence="12" id="KW-0997">Cell inner membrane</keyword>
<organism evidence="13 14">
    <name type="scientific">Dysosmobacter welbionis</name>
    <dbReference type="NCBI Taxonomy" id="2093857"/>
    <lineage>
        <taxon>Bacteria</taxon>
        <taxon>Bacillati</taxon>
        <taxon>Bacillota</taxon>
        <taxon>Clostridia</taxon>
        <taxon>Eubacteriales</taxon>
        <taxon>Oscillospiraceae</taxon>
        <taxon>Dysosmobacter</taxon>
    </lineage>
</organism>
<keyword evidence="3 10" id="KW-0285">Flavoprotein</keyword>
<evidence type="ECO:0000256" key="8">
    <source>
        <dbReference type="ARBA" id="ARBA00031306"/>
    </source>
</evidence>
<evidence type="ECO:0000256" key="1">
    <source>
        <dbReference type="ARBA" id="ARBA00011955"/>
    </source>
</evidence>